<protein>
    <submittedName>
        <fullName evidence="1">Uncharacterized protein</fullName>
    </submittedName>
</protein>
<name>A0ABS8TLS5_DATST</name>
<keyword evidence="2" id="KW-1185">Reference proteome</keyword>
<accession>A0ABS8TLS5</accession>
<evidence type="ECO:0000313" key="1">
    <source>
        <dbReference type="EMBL" id="MCD7472490.1"/>
    </source>
</evidence>
<proteinExistence type="predicted"/>
<organism evidence="1 2">
    <name type="scientific">Datura stramonium</name>
    <name type="common">Jimsonweed</name>
    <name type="synonym">Common thornapple</name>
    <dbReference type="NCBI Taxonomy" id="4076"/>
    <lineage>
        <taxon>Eukaryota</taxon>
        <taxon>Viridiplantae</taxon>
        <taxon>Streptophyta</taxon>
        <taxon>Embryophyta</taxon>
        <taxon>Tracheophyta</taxon>
        <taxon>Spermatophyta</taxon>
        <taxon>Magnoliopsida</taxon>
        <taxon>eudicotyledons</taxon>
        <taxon>Gunneridae</taxon>
        <taxon>Pentapetalae</taxon>
        <taxon>asterids</taxon>
        <taxon>lamiids</taxon>
        <taxon>Solanales</taxon>
        <taxon>Solanaceae</taxon>
        <taxon>Solanoideae</taxon>
        <taxon>Datureae</taxon>
        <taxon>Datura</taxon>
    </lineage>
</organism>
<feature type="non-terminal residue" evidence="1">
    <location>
        <position position="154"/>
    </location>
</feature>
<dbReference type="Proteomes" id="UP000823775">
    <property type="component" value="Unassembled WGS sequence"/>
</dbReference>
<sequence length="154" mass="17629">MVVSRQESPKSSILESLFINGKFDVINLFSIEDSELYVDVWNIIHHKEIVLDVDDDVNVDVYVDDSATDYSFHGSDEGFDYDFEKLEDFAKASRSARELRIILENLEDCFTNDYKKLVCYAYALKESNFGSDVLLKNCCSRRPLATVGDVEQNS</sequence>
<dbReference type="EMBL" id="JACEIK010001834">
    <property type="protein sequence ID" value="MCD7472490.1"/>
    <property type="molecule type" value="Genomic_DNA"/>
</dbReference>
<comment type="caution">
    <text evidence="1">The sequence shown here is derived from an EMBL/GenBank/DDBJ whole genome shotgun (WGS) entry which is preliminary data.</text>
</comment>
<reference evidence="1 2" key="1">
    <citation type="journal article" date="2021" name="BMC Genomics">
        <title>Datura genome reveals duplications of psychoactive alkaloid biosynthetic genes and high mutation rate following tissue culture.</title>
        <authorList>
            <person name="Rajewski A."/>
            <person name="Carter-House D."/>
            <person name="Stajich J."/>
            <person name="Litt A."/>
        </authorList>
    </citation>
    <scope>NUCLEOTIDE SEQUENCE [LARGE SCALE GENOMIC DNA]</scope>
    <source>
        <strain evidence="1">AR-01</strain>
    </source>
</reference>
<gene>
    <name evidence="1" type="ORF">HAX54_013745</name>
</gene>
<evidence type="ECO:0000313" key="2">
    <source>
        <dbReference type="Proteomes" id="UP000823775"/>
    </source>
</evidence>